<reference evidence="1" key="1">
    <citation type="journal article" date="2015" name="Nature">
        <title>Complex archaea that bridge the gap between prokaryotes and eukaryotes.</title>
        <authorList>
            <person name="Spang A."/>
            <person name="Saw J.H."/>
            <person name="Jorgensen S.L."/>
            <person name="Zaremba-Niedzwiedzka K."/>
            <person name="Martijn J."/>
            <person name="Lind A.E."/>
            <person name="van Eijk R."/>
            <person name="Schleper C."/>
            <person name="Guy L."/>
            <person name="Ettema T.J."/>
        </authorList>
    </citation>
    <scope>NUCLEOTIDE SEQUENCE</scope>
</reference>
<organism evidence="1">
    <name type="scientific">marine sediment metagenome</name>
    <dbReference type="NCBI Taxonomy" id="412755"/>
    <lineage>
        <taxon>unclassified sequences</taxon>
        <taxon>metagenomes</taxon>
        <taxon>ecological metagenomes</taxon>
    </lineage>
</organism>
<evidence type="ECO:0000313" key="1">
    <source>
        <dbReference type="EMBL" id="KKL60513.1"/>
    </source>
</evidence>
<dbReference type="AlphaFoldDB" id="A0A0F9DFL6"/>
<dbReference type="EMBL" id="LAZR01029125">
    <property type="protein sequence ID" value="KKL60513.1"/>
    <property type="molecule type" value="Genomic_DNA"/>
</dbReference>
<name>A0A0F9DFL6_9ZZZZ</name>
<sequence>MSVGDSGRDRRGGTEMFWSEGYVVIDGGAYTVIEHGATQGEANRAVYARIAQMLDNGPRSVI</sequence>
<comment type="caution">
    <text evidence="1">The sequence shown here is derived from an EMBL/GenBank/DDBJ whole genome shotgun (WGS) entry which is preliminary data.</text>
</comment>
<accession>A0A0F9DFL6</accession>
<gene>
    <name evidence="1" type="ORF">LCGC14_2204530</name>
</gene>
<proteinExistence type="predicted"/>
<protein>
    <submittedName>
        <fullName evidence="1">Uncharacterized protein</fullName>
    </submittedName>
</protein>